<dbReference type="Gene3D" id="1.10.443.10">
    <property type="entry name" value="Intergrase catalytic core"/>
    <property type="match status" value="1"/>
</dbReference>
<dbReference type="InterPro" id="IPR050808">
    <property type="entry name" value="Phage_Integrase"/>
</dbReference>
<gene>
    <name evidence="6" type="ORF">HD601_005337</name>
</gene>
<dbReference type="GO" id="GO:0015074">
    <property type="term" value="P:DNA integration"/>
    <property type="evidence" value="ECO:0007669"/>
    <property type="project" value="UniProtKB-KW"/>
</dbReference>
<keyword evidence="7" id="KW-1185">Reference proteome</keyword>
<dbReference type="PROSITE" id="PS51898">
    <property type="entry name" value="TYR_RECOMBINASE"/>
    <property type="match status" value="1"/>
</dbReference>
<dbReference type="EMBL" id="JACHMM010000001">
    <property type="protein sequence ID" value="MBB5790762.1"/>
    <property type="molecule type" value="Genomic_DNA"/>
</dbReference>
<dbReference type="InterPro" id="IPR013762">
    <property type="entry name" value="Integrase-like_cat_sf"/>
</dbReference>
<dbReference type="AlphaFoldDB" id="A0A7W9GVM0"/>
<comment type="similarity">
    <text evidence="1">Belongs to the 'phage' integrase family.</text>
</comment>
<evidence type="ECO:0000256" key="4">
    <source>
        <dbReference type="ARBA" id="ARBA00023172"/>
    </source>
</evidence>
<dbReference type="InterPro" id="IPR053876">
    <property type="entry name" value="Phage_int_M"/>
</dbReference>
<dbReference type="Proteomes" id="UP000542813">
    <property type="component" value="Unassembled WGS sequence"/>
</dbReference>
<dbReference type="PANTHER" id="PTHR30629">
    <property type="entry name" value="PROPHAGE INTEGRASE"/>
    <property type="match status" value="1"/>
</dbReference>
<evidence type="ECO:0000313" key="7">
    <source>
        <dbReference type="Proteomes" id="UP000542813"/>
    </source>
</evidence>
<proteinExistence type="inferred from homology"/>
<dbReference type="Pfam" id="PF22022">
    <property type="entry name" value="Phage_int_M"/>
    <property type="match status" value="1"/>
</dbReference>
<dbReference type="GO" id="GO:0003677">
    <property type="term" value="F:DNA binding"/>
    <property type="evidence" value="ECO:0007669"/>
    <property type="project" value="UniProtKB-KW"/>
</dbReference>
<sequence length="401" mass="44264">MGRAPLPIGTWGKIRTYVDKVDDKGKPIRHRAVTQFRDFNGRTRQVEAHGKTATAAANALREKLQRRVSTGKAGELTGMHRFSAAADLWMARFKGMVEDGRRSAGSLDTYERQMRHVLPALGEVRLGEVKTPLVDKVIAAIKTDAGAPTAKTCRSIISSVMGLVVRHGVIDINPVREVDRIEAPPKKPPRALTEAEQVTWLSALRADPQAVRKDLPDLTLFMLGTGVRIGESLAVLWEQIDLQSEEVAITHTVIRVRGQGLIRKTTKSAAGVRTLALPPTLVFMLRRRFVPGTQLERPVFPDSIRGLRDPSNVRRDIRHARGEDALAWLTSHAFRKTTATVLDAAGHSARQVADQLGQARVSITQDHYLARRVRNPHAAEVIDQALRHTLDSMSEGGENHG</sequence>
<dbReference type="PANTHER" id="PTHR30629:SF2">
    <property type="entry name" value="PROPHAGE INTEGRASE INTS-RELATED"/>
    <property type="match status" value="1"/>
</dbReference>
<dbReference type="GO" id="GO:0006310">
    <property type="term" value="P:DNA recombination"/>
    <property type="evidence" value="ECO:0007669"/>
    <property type="project" value="UniProtKB-KW"/>
</dbReference>
<keyword evidence="4" id="KW-0233">DNA recombination</keyword>
<dbReference type="Pfam" id="PF00589">
    <property type="entry name" value="Phage_integrase"/>
    <property type="match status" value="1"/>
</dbReference>
<dbReference type="SUPFAM" id="SSF56349">
    <property type="entry name" value="DNA breaking-rejoining enzymes"/>
    <property type="match status" value="1"/>
</dbReference>
<evidence type="ECO:0000259" key="5">
    <source>
        <dbReference type="PROSITE" id="PS51898"/>
    </source>
</evidence>
<evidence type="ECO:0000313" key="6">
    <source>
        <dbReference type="EMBL" id="MBB5790762.1"/>
    </source>
</evidence>
<dbReference type="InterPro" id="IPR002104">
    <property type="entry name" value="Integrase_catalytic"/>
</dbReference>
<dbReference type="Gene3D" id="1.10.150.130">
    <property type="match status" value="1"/>
</dbReference>
<keyword evidence="3" id="KW-0238">DNA-binding</keyword>
<protein>
    <submittedName>
        <fullName evidence="6">Integrase</fullName>
    </submittedName>
</protein>
<dbReference type="RefSeq" id="WP_184827061.1">
    <property type="nucleotide sequence ID" value="NZ_JACHMM010000001.1"/>
</dbReference>
<keyword evidence="2" id="KW-0229">DNA integration</keyword>
<comment type="caution">
    <text evidence="6">The sequence shown here is derived from an EMBL/GenBank/DDBJ whole genome shotgun (WGS) entry which is preliminary data.</text>
</comment>
<organism evidence="6 7">
    <name type="scientific">Jiangella mangrovi</name>
    <dbReference type="NCBI Taxonomy" id="1524084"/>
    <lineage>
        <taxon>Bacteria</taxon>
        <taxon>Bacillati</taxon>
        <taxon>Actinomycetota</taxon>
        <taxon>Actinomycetes</taxon>
        <taxon>Jiangellales</taxon>
        <taxon>Jiangellaceae</taxon>
        <taxon>Jiangella</taxon>
    </lineage>
</organism>
<feature type="domain" description="Tyr recombinase" evidence="5">
    <location>
        <begin position="187"/>
        <end position="383"/>
    </location>
</feature>
<dbReference type="CDD" id="cd01189">
    <property type="entry name" value="INT_ICEBs1_C_like"/>
    <property type="match status" value="1"/>
</dbReference>
<evidence type="ECO:0000256" key="2">
    <source>
        <dbReference type="ARBA" id="ARBA00022908"/>
    </source>
</evidence>
<evidence type="ECO:0000256" key="1">
    <source>
        <dbReference type="ARBA" id="ARBA00008857"/>
    </source>
</evidence>
<dbReference type="InterPro" id="IPR010998">
    <property type="entry name" value="Integrase_recombinase_N"/>
</dbReference>
<reference evidence="6 7" key="1">
    <citation type="submission" date="2020-08" db="EMBL/GenBank/DDBJ databases">
        <title>Sequencing the genomes of 1000 actinobacteria strains.</title>
        <authorList>
            <person name="Klenk H.-P."/>
        </authorList>
    </citation>
    <scope>NUCLEOTIDE SEQUENCE [LARGE SCALE GENOMIC DNA]</scope>
    <source>
        <strain evidence="6 7">DSM 102122</strain>
    </source>
</reference>
<dbReference type="InterPro" id="IPR011010">
    <property type="entry name" value="DNA_brk_join_enz"/>
</dbReference>
<accession>A0A7W9GVM0</accession>
<evidence type="ECO:0000256" key="3">
    <source>
        <dbReference type="ARBA" id="ARBA00023125"/>
    </source>
</evidence>
<name>A0A7W9GVM0_9ACTN</name>